<dbReference type="GO" id="GO:0016887">
    <property type="term" value="F:ATP hydrolysis activity"/>
    <property type="evidence" value="ECO:0007669"/>
    <property type="project" value="RHEA"/>
</dbReference>
<evidence type="ECO:0000256" key="6">
    <source>
        <dbReference type="ARBA" id="ARBA00034617"/>
    </source>
</evidence>
<gene>
    <name evidence="12" type="ORF">ATL40_0075</name>
</gene>
<dbReference type="SUPFAM" id="SSF52540">
    <property type="entry name" value="P-loop containing nucleoside triphosphate hydrolases"/>
    <property type="match status" value="1"/>
</dbReference>
<accession>A0A2A9CVU2</accession>
<evidence type="ECO:0000256" key="5">
    <source>
        <dbReference type="ARBA" id="ARBA00023235"/>
    </source>
</evidence>
<dbReference type="EMBL" id="PDJD01000001">
    <property type="protein sequence ID" value="PFG18537.1"/>
    <property type="molecule type" value="Genomic_DNA"/>
</dbReference>
<dbReference type="InterPro" id="IPR000212">
    <property type="entry name" value="DNA_helicase_UvrD/REP"/>
</dbReference>
<dbReference type="Proteomes" id="UP000224915">
    <property type="component" value="Unassembled WGS sequence"/>
</dbReference>
<comment type="catalytic activity">
    <reaction evidence="8">
        <text>ATP + H2O = ADP + phosphate + H(+)</text>
        <dbReference type="Rhea" id="RHEA:13065"/>
        <dbReference type="ChEBI" id="CHEBI:15377"/>
        <dbReference type="ChEBI" id="CHEBI:15378"/>
        <dbReference type="ChEBI" id="CHEBI:30616"/>
        <dbReference type="ChEBI" id="CHEBI:43474"/>
        <dbReference type="ChEBI" id="CHEBI:456216"/>
        <dbReference type="EC" id="5.6.2.4"/>
    </reaction>
</comment>
<dbReference type="PROSITE" id="PS51198">
    <property type="entry name" value="UVRD_HELICASE_ATP_BIND"/>
    <property type="match status" value="1"/>
</dbReference>
<dbReference type="GO" id="GO:0005524">
    <property type="term" value="F:ATP binding"/>
    <property type="evidence" value="ECO:0007669"/>
    <property type="project" value="UniProtKB-UniRule"/>
</dbReference>
<proteinExistence type="predicted"/>
<dbReference type="RefSeq" id="WP_098467794.1">
    <property type="nucleotide sequence ID" value="NZ_PDJD01000001.1"/>
</dbReference>
<dbReference type="PANTHER" id="PTHR11070">
    <property type="entry name" value="UVRD / RECB / PCRA DNA HELICASE FAMILY MEMBER"/>
    <property type="match status" value="1"/>
</dbReference>
<keyword evidence="2 9" id="KW-0378">Hydrolase</keyword>
<keyword evidence="3 9" id="KW-0347">Helicase</keyword>
<feature type="domain" description="UvrD-like helicase ATP-binding" evidence="11">
    <location>
        <begin position="280"/>
        <end position="578"/>
    </location>
</feature>
<dbReference type="OrthoDB" id="9787585at2"/>
<evidence type="ECO:0000256" key="3">
    <source>
        <dbReference type="ARBA" id="ARBA00022806"/>
    </source>
</evidence>
<dbReference type="Pfam" id="PF13361">
    <property type="entry name" value="UvrD_C"/>
    <property type="match status" value="1"/>
</dbReference>
<dbReference type="EC" id="5.6.2.4" evidence="7"/>
<evidence type="ECO:0000256" key="8">
    <source>
        <dbReference type="ARBA" id="ARBA00048988"/>
    </source>
</evidence>
<reference evidence="12 13" key="1">
    <citation type="submission" date="2017-10" db="EMBL/GenBank/DDBJ databases">
        <title>Sequencing the genomes of 1000 actinobacteria strains.</title>
        <authorList>
            <person name="Klenk H.-P."/>
        </authorList>
    </citation>
    <scope>NUCLEOTIDE SEQUENCE [LARGE SCALE GENOMIC DNA]</scope>
    <source>
        <strain evidence="12 13">DSM 21801</strain>
    </source>
</reference>
<keyword evidence="5" id="KW-0413">Isomerase</keyword>
<evidence type="ECO:0000256" key="2">
    <source>
        <dbReference type="ARBA" id="ARBA00022801"/>
    </source>
</evidence>
<keyword evidence="1 9" id="KW-0547">Nucleotide-binding</keyword>
<evidence type="ECO:0000256" key="9">
    <source>
        <dbReference type="PROSITE-ProRule" id="PRU00560"/>
    </source>
</evidence>
<comment type="caution">
    <text evidence="12">The sequence shown here is derived from an EMBL/GenBank/DDBJ whole genome shotgun (WGS) entry which is preliminary data.</text>
</comment>
<dbReference type="InterPro" id="IPR014016">
    <property type="entry name" value="UvrD-like_ATP-bd"/>
</dbReference>
<feature type="binding site" evidence="9">
    <location>
        <begin position="301"/>
        <end position="308"/>
    </location>
    <ligand>
        <name>ATP</name>
        <dbReference type="ChEBI" id="CHEBI:30616"/>
    </ligand>
</feature>
<feature type="region of interest" description="Disordered" evidence="10">
    <location>
        <begin position="118"/>
        <end position="156"/>
    </location>
</feature>
<dbReference type="PANTHER" id="PTHR11070:SF45">
    <property type="entry name" value="DNA 3'-5' HELICASE"/>
    <property type="match status" value="1"/>
</dbReference>
<evidence type="ECO:0000256" key="4">
    <source>
        <dbReference type="ARBA" id="ARBA00022840"/>
    </source>
</evidence>
<name>A0A2A9CVU2_9MICO</name>
<dbReference type="InterPro" id="IPR014017">
    <property type="entry name" value="DNA_helicase_UvrD-like_C"/>
</dbReference>
<protein>
    <recommendedName>
        <fullName evidence="7">DNA 3'-5' helicase</fullName>
        <ecNumber evidence="7">5.6.2.4</ecNumber>
    </recommendedName>
</protein>
<evidence type="ECO:0000313" key="12">
    <source>
        <dbReference type="EMBL" id="PFG18537.1"/>
    </source>
</evidence>
<evidence type="ECO:0000259" key="11">
    <source>
        <dbReference type="PROSITE" id="PS51198"/>
    </source>
</evidence>
<keyword evidence="4 9" id="KW-0067">ATP-binding</keyword>
<dbReference type="Gene3D" id="3.40.50.300">
    <property type="entry name" value="P-loop containing nucleotide triphosphate hydrolases"/>
    <property type="match status" value="2"/>
</dbReference>
<dbReference type="AlphaFoldDB" id="A0A2A9CVU2"/>
<evidence type="ECO:0000256" key="7">
    <source>
        <dbReference type="ARBA" id="ARBA00034808"/>
    </source>
</evidence>
<dbReference type="GO" id="GO:0005829">
    <property type="term" value="C:cytosol"/>
    <property type="evidence" value="ECO:0007669"/>
    <property type="project" value="TreeGrafter"/>
</dbReference>
<dbReference type="InterPro" id="IPR027417">
    <property type="entry name" value="P-loop_NTPase"/>
</dbReference>
<organism evidence="12 13">
    <name type="scientific">Serinibacter salmoneus</name>
    <dbReference type="NCBI Taxonomy" id="556530"/>
    <lineage>
        <taxon>Bacteria</taxon>
        <taxon>Bacillati</taxon>
        <taxon>Actinomycetota</taxon>
        <taxon>Actinomycetes</taxon>
        <taxon>Micrococcales</taxon>
        <taxon>Beutenbergiaceae</taxon>
        <taxon>Serinibacter</taxon>
    </lineage>
</organism>
<evidence type="ECO:0000256" key="1">
    <source>
        <dbReference type="ARBA" id="ARBA00022741"/>
    </source>
</evidence>
<dbReference type="GO" id="GO:0003677">
    <property type="term" value="F:DNA binding"/>
    <property type="evidence" value="ECO:0007669"/>
    <property type="project" value="InterPro"/>
</dbReference>
<dbReference type="GO" id="GO:0043138">
    <property type="term" value="F:3'-5' DNA helicase activity"/>
    <property type="evidence" value="ECO:0007669"/>
    <property type="project" value="UniProtKB-EC"/>
</dbReference>
<dbReference type="GO" id="GO:0000725">
    <property type="term" value="P:recombinational repair"/>
    <property type="evidence" value="ECO:0007669"/>
    <property type="project" value="TreeGrafter"/>
</dbReference>
<evidence type="ECO:0000256" key="10">
    <source>
        <dbReference type="SAM" id="MobiDB-lite"/>
    </source>
</evidence>
<dbReference type="Pfam" id="PF00580">
    <property type="entry name" value="UvrD-helicase"/>
    <property type="match status" value="1"/>
</dbReference>
<sequence>MPQIIMGPAEKSGLDGSVKKAAYSFLEKLREDDTVPGLHIEPIALSADPRVRTGRVNDFWRALLVKLTHGGATSYVYLGTYAHDDAIALAKTASVRINPINGIAEFIKVGDGAASAGGSVPVAQGAADQGGPAGPGGAAPSGTTVPPKPAPEDRDTTAYPFLETQGVSVADLTGLGFTEAAAKQAVTISDDDSLESFAGRLPTWQGVALIDLAYGKSVEAVREAYSIPSAPRDTSRDDTDEALLAALKHPASRAEFAFIEGQEELREVIENADFARWRIYLHPEQRTYAERDRNGAFRLSGGAGTGKTVVLVHRARLLARANPQARIVLTTFNRTLADSLREQLLSLDPEVPLAKAPGQPGVYVGGVDQVAYQVLREAGSALAGSQSSTGAVAQVLGPRTAQVLQGTAPGAWAEAIAVAGSSLPEELRSESFFIAEYATVVLPGRLTARGEYLRARRPGRKVPLGRAQRSGVWDVIEAYRAAAAAAGTADFEEKAMIAATQLDAAGARLADHVLVDEAQDLTPARLMLLRALVAEGKNDLFLAEDSHQRIYGQRIVLSKYGINIRGRSRRLTLNYRTTHENLAYALRVLGDQAAYEDLEAEGASASGYRAARRGPTPEMMPATSLAEEYEAAAELLGGWVEEVGAGAAEALGVLVHAKGVAEALQRALAERGIEAQFVGPDKEVTPGKVVIMTMHRAKGMEFSHVLLFGIDTGFGAGAAHLRDVPEADRADAELRERSLLYVAATRARDRLVVMWKGQPSELLPASG</sequence>
<comment type="catalytic activity">
    <reaction evidence="6">
        <text>Couples ATP hydrolysis with the unwinding of duplex DNA by translocating in the 3'-5' direction.</text>
        <dbReference type="EC" id="5.6.2.4"/>
    </reaction>
</comment>
<keyword evidence="13" id="KW-1185">Reference proteome</keyword>
<feature type="compositionally biased region" description="Low complexity" evidence="10">
    <location>
        <begin position="118"/>
        <end position="130"/>
    </location>
</feature>
<evidence type="ECO:0000313" key="13">
    <source>
        <dbReference type="Proteomes" id="UP000224915"/>
    </source>
</evidence>